<dbReference type="AlphaFoldDB" id="A0A819SFP8"/>
<feature type="region of interest" description="Disordered" evidence="1">
    <location>
        <begin position="517"/>
        <end position="568"/>
    </location>
</feature>
<dbReference type="EMBL" id="CAJOAY010004429">
    <property type="protein sequence ID" value="CAF4069546.1"/>
    <property type="molecule type" value="Genomic_DNA"/>
</dbReference>
<feature type="compositionally biased region" description="Low complexity" evidence="1">
    <location>
        <begin position="528"/>
        <end position="537"/>
    </location>
</feature>
<proteinExistence type="predicted"/>
<feature type="compositionally biased region" description="Basic and acidic residues" evidence="1">
    <location>
        <begin position="517"/>
        <end position="526"/>
    </location>
</feature>
<dbReference type="Pfam" id="PF13426">
    <property type="entry name" value="PAS_9"/>
    <property type="match status" value="1"/>
</dbReference>
<sequence length="568" mass="65907">MNRNTNKLKRVRSRKNNIESPAKRQFLKETEKHRRDLFAQSITNLRDVLLIQKPSDTNEENTKLDKTSILCQAATFLEEHKHNLTNETKSVISNMQNPSRLSLHSILEFSWKPPFDITSIDEWLPIAVESMQCFFLVIKLDLNLYKIVHVSKNIHSYFGYSQDELINHSLFDFILPSNHDQLLAYLLNNHQVLQTCDISWKRAVDNDYEQCTLIGAYRTINENEEYFMSIVKLNTLDRMLRMNADYPTEEFITYLNIQGKFVYVDSKARQILGYDPFEMIERTYFDFVHPDDLSVIVRAYKLWKENGNEKSEPYRFLTKDDQWILLQTSSQAHINAWTGKVESYICTTYIVQCHSLQQQFAERPINIQTNNLDNTADVLLSPSMITTTAQSSASSITTTISSILNIQESNSSSSGNEITPFLTHLLNDIYQEAIFDKLTECRRIKQNEINIRQEEIRVIDHVRQFVNEYHIKHSNNQLTSDEMQNTNTEDITLNMFDTNSDLTVFDDPIANTTDRYCPEIDSRDDMSIDSLSSLSSSPETEPFSDISTTNNPIQDTEYLTSTTNPTND</sequence>
<evidence type="ECO:0000259" key="2">
    <source>
        <dbReference type="PROSITE" id="PS50112"/>
    </source>
</evidence>
<dbReference type="CDD" id="cd00130">
    <property type="entry name" value="PAS"/>
    <property type="match status" value="2"/>
</dbReference>
<dbReference type="InterPro" id="IPR000014">
    <property type="entry name" value="PAS"/>
</dbReference>
<reference evidence="4" key="1">
    <citation type="submission" date="2021-02" db="EMBL/GenBank/DDBJ databases">
        <authorList>
            <person name="Nowell W R."/>
        </authorList>
    </citation>
    <scope>NUCLEOTIDE SEQUENCE</scope>
</reference>
<dbReference type="PROSITE" id="PS50112">
    <property type="entry name" value="PAS"/>
    <property type="match status" value="2"/>
</dbReference>
<dbReference type="Gene3D" id="4.10.280.10">
    <property type="entry name" value="Helix-loop-helix DNA-binding domain"/>
    <property type="match status" value="1"/>
</dbReference>
<feature type="domain" description="PAS" evidence="2">
    <location>
        <begin position="137"/>
        <end position="186"/>
    </location>
</feature>
<evidence type="ECO:0000313" key="4">
    <source>
        <dbReference type="EMBL" id="CAF4069546.1"/>
    </source>
</evidence>
<gene>
    <name evidence="4" type="ORF">OKA104_LOCUS33886</name>
</gene>
<protein>
    <submittedName>
        <fullName evidence="4">Uncharacterized protein</fullName>
    </submittedName>
</protein>
<accession>A0A819SFP8</accession>
<comment type="caution">
    <text evidence="4">The sequence shown here is derived from an EMBL/GenBank/DDBJ whole genome shotgun (WGS) entry which is preliminary data.</text>
</comment>
<dbReference type="InterPro" id="IPR036638">
    <property type="entry name" value="HLH_DNA-bd_sf"/>
</dbReference>
<evidence type="ECO:0000313" key="5">
    <source>
        <dbReference type="Proteomes" id="UP000663881"/>
    </source>
</evidence>
<dbReference type="SUPFAM" id="SSF47459">
    <property type="entry name" value="HLH, helix-loop-helix DNA-binding domain"/>
    <property type="match status" value="1"/>
</dbReference>
<dbReference type="PROSITE" id="PS50888">
    <property type="entry name" value="BHLH"/>
    <property type="match status" value="1"/>
</dbReference>
<organism evidence="4 5">
    <name type="scientific">Adineta steineri</name>
    <dbReference type="NCBI Taxonomy" id="433720"/>
    <lineage>
        <taxon>Eukaryota</taxon>
        <taxon>Metazoa</taxon>
        <taxon>Spiralia</taxon>
        <taxon>Gnathifera</taxon>
        <taxon>Rotifera</taxon>
        <taxon>Eurotatoria</taxon>
        <taxon>Bdelloidea</taxon>
        <taxon>Adinetida</taxon>
        <taxon>Adinetidae</taxon>
        <taxon>Adineta</taxon>
    </lineage>
</organism>
<dbReference type="InterPro" id="IPR035965">
    <property type="entry name" value="PAS-like_dom_sf"/>
</dbReference>
<dbReference type="Gene3D" id="3.30.450.20">
    <property type="entry name" value="PAS domain"/>
    <property type="match status" value="2"/>
</dbReference>
<dbReference type="NCBIfam" id="TIGR00229">
    <property type="entry name" value="sensory_box"/>
    <property type="match status" value="1"/>
</dbReference>
<dbReference type="GO" id="GO:0046983">
    <property type="term" value="F:protein dimerization activity"/>
    <property type="evidence" value="ECO:0007669"/>
    <property type="project" value="InterPro"/>
</dbReference>
<feature type="domain" description="PAS" evidence="2">
    <location>
        <begin position="236"/>
        <end position="307"/>
    </location>
</feature>
<feature type="compositionally biased region" description="Polar residues" evidence="1">
    <location>
        <begin position="545"/>
        <end position="568"/>
    </location>
</feature>
<feature type="compositionally biased region" description="Basic residues" evidence="1">
    <location>
        <begin position="1"/>
        <end position="15"/>
    </location>
</feature>
<dbReference type="InterPro" id="IPR050933">
    <property type="entry name" value="Circadian_TF"/>
</dbReference>
<dbReference type="PANTHER" id="PTHR23042">
    <property type="entry name" value="CIRCADIAN PROTEIN CLOCK/ARNT/BMAL/PAS"/>
    <property type="match status" value="1"/>
</dbReference>
<feature type="domain" description="BHLH" evidence="3">
    <location>
        <begin position="22"/>
        <end position="80"/>
    </location>
</feature>
<evidence type="ECO:0000256" key="1">
    <source>
        <dbReference type="SAM" id="MobiDB-lite"/>
    </source>
</evidence>
<dbReference type="Pfam" id="PF14598">
    <property type="entry name" value="PAS_11"/>
    <property type="match status" value="1"/>
</dbReference>
<evidence type="ECO:0000259" key="3">
    <source>
        <dbReference type="PROSITE" id="PS50888"/>
    </source>
</evidence>
<name>A0A819SFP8_9BILA</name>
<dbReference type="InterPro" id="IPR011598">
    <property type="entry name" value="bHLH_dom"/>
</dbReference>
<dbReference type="SUPFAM" id="SSF55785">
    <property type="entry name" value="PYP-like sensor domain (PAS domain)"/>
    <property type="match status" value="2"/>
</dbReference>
<feature type="region of interest" description="Disordered" evidence="1">
    <location>
        <begin position="1"/>
        <end position="23"/>
    </location>
</feature>
<dbReference type="Pfam" id="PF00010">
    <property type="entry name" value="HLH"/>
    <property type="match status" value="1"/>
</dbReference>
<dbReference type="Proteomes" id="UP000663881">
    <property type="component" value="Unassembled WGS sequence"/>
</dbReference>
<dbReference type="SMART" id="SM00091">
    <property type="entry name" value="PAS"/>
    <property type="match status" value="2"/>
</dbReference>